<comment type="caution">
    <text evidence="2">The sequence shown here is derived from an EMBL/GenBank/DDBJ whole genome shotgun (WGS) entry which is preliminary data.</text>
</comment>
<dbReference type="Proteomes" id="UP000479132">
    <property type="component" value="Unassembled WGS sequence"/>
</dbReference>
<gene>
    <name evidence="2" type="ORF">G3569_03800</name>
</gene>
<protein>
    <recommendedName>
        <fullName evidence="4">Porin family protein</fullName>
    </recommendedName>
</protein>
<name>A0A6M1T0L0_9BACT</name>
<accession>A0A6M1T0L0</accession>
<proteinExistence type="predicted"/>
<evidence type="ECO:0000313" key="3">
    <source>
        <dbReference type="Proteomes" id="UP000479132"/>
    </source>
</evidence>
<sequence>MFRDKKVFFSNVLTLCGFLLCTLMITPTVYSQETDDVEITGSMKISGISPMVGANFNFGENNTIRTLGFFHVNRSGVRDNFFLDVSYLRKFGLTDTEDVNTYWGINLHLQFEDPTIGPGAIFGTSYSLSEHFAIFGEAGLNVFILDDSGFGGFGMLNSGLGIEVKF</sequence>
<evidence type="ECO:0008006" key="4">
    <source>
        <dbReference type="Google" id="ProtNLM"/>
    </source>
</evidence>
<evidence type="ECO:0000313" key="2">
    <source>
        <dbReference type="EMBL" id="NGP87469.1"/>
    </source>
</evidence>
<keyword evidence="3" id="KW-1185">Reference proteome</keyword>
<feature type="signal peptide" evidence="1">
    <location>
        <begin position="1"/>
        <end position="31"/>
    </location>
</feature>
<reference evidence="2 3" key="1">
    <citation type="submission" date="2020-02" db="EMBL/GenBank/DDBJ databases">
        <title>Aliifodinibius halophilus 2W32, complete genome.</title>
        <authorList>
            <person name="Li Y."/>
            <person name="Wu S."/>
        </authorList>
    </citation>
    <scope>NUCLEOTIDE SEQUENCE [LARGE SCALE GENOMIC DNA]</scope>
    <source>
        <strain evidence="2 3">2W32</strain>
    </source>
</reference>
<organism evidence="2 3">
    <name type="scientific">Fodinibius halophilus</name>
    <dbReference type="NCBI Taxonomy" id="1736908"/>
    <lineage>
        <taxon>Bacteria</taxon>
        <taxon>Pseudomonadati</taxon>
        <taxon>Balneolota</taxon>
        <taxon>Balneolia</taxon>
        <taxon>Balneolales</taxon>
        <taxon>Balneolaceae</taxon>
        <taxon>Fodinibius</taxon>
    </lineage>
</organism>
<dbReference type="RefSeq" id="WP_165266250.1">
    <property type="nucleotide sequence ID" value="NZ_JAALLS010000003.1"/>
</dbReference>
<feature type="chain" id="PRO_5026709752" description="Porin family protein" evidence="1">
    <location>
        <begin position="32"/>
        <end position="166"/>
    </location>
</feature>
<dbReference type="AlphaFoldDB" id="A0A6M1T0L0"/>
<dbReference type="EMBL" id="JAALLS010000003">
    <property type="protein sequence ID" value="NGP87469.1"/>
    <property type="molecule type" value="Genomic_DNA"/>
</dbReference>
<keyword evidence="1" id="KW-0732">Signal</keyword>
<evidence type="ECO:0000256" key="1">
    <source>
        <dbReference type="SAM" id="SignalP"/>
    </source>
</evidence>